<sequence>MSLITEDSAVELGTIILRLREASKIPAKRRTTNAKALVQDLTSRAYDQGVQLAELEELIDLVIRPNHLDQASLAAIVRNLYPSIKVPDDVVLKVVGSLGLGQLKPSLTIQGLLLRWLILVYHLLRNQAVLSQTYAVLFNLLDTAAVRPQICHLLALITRRKHVRPFRIQAILGLSRQTGTDAALLGLLRVYKNYYPEVIVGEATRGRASPFKHPDPQWRERVDEIQLAHLQRTQSEASGPQNGFRVQHSLQKTTRKSNIPSVHTSHATETSITLEEIDTVQDLVQKIEKIEMPNQLIAVLADPLLQKLMLLRPGDEGYRRVEHWISACVADAASGDITNGELLDMVEVLHDYVLSIKSVVQEVLKSWDGQDRRSALLEVMSFAPISEFSTLYETLFKPLEGRLLNNTPESQLHLLGFYTMLLHHWTVFLLSDDIPAHASSTIRALLEHVNKLSLTLLQTLPSASTQLQILDFFERVTAIMSRPDLLAHVQITIPPPPLVYILHFSQSLAVLSRLCGILAVYKKNLEVAMSRPANRQLGAYERENVNTFNGFLMDICNCLWRGRAFAVSDANALGCRIPQSLLPSFTSYMTGLDRELVLGSSFGISHSPTLCLQSISHLRSLEDAEIDSTGGELYKRHAGPVTQSSLAQLGTGGGLDLSWQAYRSGVLQHLEDNSLEGIPNLLYNTMKNLKNSRPT</sequence>
<keyword evidence="8" id="KW-1185">Reference proteome</keyword>
<evidence type="ECO:0000313" key="7">
    <source>
        <dbReference type="EMBL" id="TPX10967.1"/>
    </source>
</evidence>
<dbReference type="PANTHER" id="PTHR48208">
    <property type="entry name" value="CENTROMERE PROTEIN I"/>
    <property type="match status" value="1"/>
</dbReference>
<comment type="subcellular location">
    <subcellularLocation>
        <location evidence="2">Chromosome</location>
        <location evidence="2">Centromere</location>
    </subcellularLocation>
    <subcellularLocation>
        <location evidence="1">Nucleus</location>
    </subcellularLocation>
</comment>
<dbReference type="AlphaFoldDB" id="A0A507AU07"/>
<keyword evidence="6" id="KW-0137">Centromere</keyword>
<dbReference type="CDD" id="cd22647">
    <property type="entry name" value="CTF3_NTD_HEAT"/>
    <property type="match status" value="1"/>
</dbReference>
<dbReference type="Proteomes" id="UP000319257">
    <property type="component" value="Unassembled WGS sequence"/>
</dbReference>
<dbReference type="GO" id="GO:0005634">
    <property type="term" value="C:nucleus"/>
    <property type="evidence" value="ECO:0007669"/>
    <property type="project" value="UniProtKB-SubCell"/>
</dbReference>
<evidence type="ECO:0000256" key="2">
    <source>
        <dbReference type="ARBA" id="ARBA00004584"/>
    </source>
</evidence>
<protein>
    <recommendedName>
        <fullName evidence="9">Centromere protein I</fullName>
    </recommendedName>
</protein>
<evidence type="ECO:0008006" key="9">
    <source>
        <dbReference type="Google" id="ProtNLM"/>
    </source>
</evidence>
<evidence type="ECO:0000256" key="5">
    <source>
        <dbReference type="ARBA" id="ARBA00023242"/>
    </source>
</evidence>
<dbReference type="STRING" id="1093900.A0A507AU07"/>
<dbReference type="GeneID" id="41975620"/>
<comment type="caution">
    <text evidence="7">The sequence shown here is derived from an EMBL/GenBank/DDBJ whole genome shotgun (WGS) entry which is preliminary data.</text>
</comment>
<accession>A0A507AU07</accession>
<dbReference type="GO" id="GO:0000070">
    <property type="term" value="P:mitotic sister chromatid segregation"/>
    <property type="evidence" value="ECO:0007669"/>
    <property type="project" value="TreeGrafter"/>
</dbReference>
<organism evidence="7 8">
    <name type="scientific">Thyridium curvatum</name>
    <dbReference type="NCBI Taxonomy" id="1093900"/>
    <lineage>
        <taxon>Eukaryota</taxon>
        <taxon>Fungi</taxon>
        <taxon>Dikarya</taxon>
        <taxon>Ascomycota</taxon>
        <taxon>Pezizomycotina</taxon>
        <taxon>Sordariomycetes</taxon>
        <taxon>Sordariomycetidae</taxon>
        <taxon>Thyridiales</taxon>
        <taxon>Thyridiaceae</taxon>
        <taxon>Thyridium</taxon>
    </lineage>
</organism>
<evidence type="ECO:0000256" key="4">
    <source>
        <dbReference type="ARBA" id="ARBA00022454"/>
    </source>
</evidence>
<dbReference type="RefSeq" id="XP_030992678.1">
    <property type="nucleotide sequence ID" value="XM_031142998.1"/>
</dbReference>
<keyword evidence="4" id="KW-0158">Chromosome</keyword>
<name>A0A507AU07_9PEZI</name>
<dbReference type="PANTHER" id="PTHR48208:SF2">
    <property type="entry name" value="CENTROMERE PROTEIN I"/>
    <property type="match status" value="1"/>
</dbReference>
<dbReference type="InterPro" id="IPR012485">
    <property type="entry name" value="CENP-I"/>
</dbReference>
<evidence type="ECO:0000256" key="3">
    <source>
        <dbReference type="ARBA" id="ARBA00005470"/>
    </source>
</evidence>
<dbReference type="GO" id="GO:0034080">
    <property type="term" value="P:CENP-A containing chromatin assembly"/>
    <property type="evidence" value="ECO:0007669"/>
    <property type="project" value="TreeGrafter"/>
</dbReference>
<comment type="similarity">
    <text evidence="3">Belongs to the CENP-I/CTF3 family.</text>
</comment>
<dbReference type="GO" id="GO:0000939">
    <property type="term" value="C:inner kinetochore"/>
    <property type="evidence" value="ECO:0007669"/>
    <property type="project" value="TreeGrafter"/>
</dbReference>
<keyword evidence="5" id="KW-0539">Nucleus</keyword>
<dbReference type="EMBL" id="SKBQ01000052">
    <property type="protein sequence ID" value="TPX10967.1"/>
    <property type="molecule type" value="Genomic_DNA"/>
</dbReference>
<dbReference type="OrthoDB" id="6347512at2759"/>
<evidence type="ECO:0000256" key="1">
    <source>
        <dbReference type="ARBA" id="ARBA00004123"/>
    </source>
</evidence>
<evidence type="ECO:0000313" key="8">
    <source>
        <dbReference type="Proteomes" id="UP000319257"/>
    </source>
</evidence>
<dbReference type="InParanoid" id="A0A507AU07"/>
<reference evidence="7 8" key="1">
    <citation type="submission" date="2019-06" db="EMBL/GenBank/DDBJ databases">
        <title>Draft genome sequence of the filamentous fungus Phialemoniopsis curvata isolated from diesel fuel.</title>
        <authorList>
            <person name="Varaljay V.A."/>
            <person name="Lyon W.J."/>
            <person name="Crouch A.L."/>
            <person name="Drake C.E."/>
            <person name="Hollomon J.M."/>
            <person name="Nadeau L.J."/>
            <person name="Nunn H.S."/>
            <person name="Stevenson B.S."/>
            <person name="Bojanowski C.L."/>
            <person name="Crookes-Goodson W.J."/>
        </authorList>
    </citation>
    <scope>NUCLEOTIDE SEQUENCE [LARGE SCALE GENOMIC DNA]</scope>
    <source>
        <strain evidence="7 8">D216</strain>
    </source>
</reference>
<gene>
    <name evidence="7" type="ORF">E0L32_008173</name>
</gene>
<evidence type="ECO:0000256" key="6">
    <source>
        <dbReference type="ARBA" id="ARBA00023328"/>
    </source>
</evidence>
<dbReference type="Pfam" id="PF07778">
    <property type="entry name" value="CENP-I"/>
    <property type="match status" value="1"/>
</dbReference>
<proteinExistence type="inferred from homology"/>